<evidence type="ECO:0000313" key="2">
    <source>
        <dbReference type="EMBL" id="MFC7330349.1"/>
    </source>
</evidence>
<gene>
    <name evidence="2" type="ORF">ACFQRF_21715</name>
</gene>
<evidence type="ECO:0000256" key="1">
    <source>
        <dbReference type="SAM" id="SignalP"/>
    </source>
</evidence>
<protein>
    <submittedName>
        <fullName evidence="2">Uncharacterized protein</fullName>
    </submittedName>
</protein>
<sequence length="82" mass="8364">MFGTRALAAAGTTVAALLGAAGPAGAVDDVGGTAILNDLDLVEDLNISIPVCLVIPVHIAFDSLSRPDRLLEECVRSGVTEF</sequence>
<keyword evidence="3" id="KW-1185">Reference proteome</keyword>
<organism evidence="2 3">
    <name type="scientific">Marinactinospora rubrisoli</name>
    <dbReference type="NCBI Taxonomy" id="2715399"/>
    <lineage>
        <taxon>Bacteria</taxon>
        <taxon>Bacillati</taxon>
        <taxon>Actinomycetota</taxon>
        <taxon>Actinomycetes</taxon>
        <taxon>Streptosporangiales</taxon>
        <taxon>Nocardiopsidaceae</taxon>
        <taxon>Marinactinospora</taxon>
    </lineage>
</organism>
<feature type="chain" id="PRO_5046675345" evidence="1">
    <location>
        <begin position="27"/>
        <end position="82"/>
    </location>
</feature>
<comment type="caution">
    <text evidence="2">The sequence shown here is derived from an EMBL/GenBank/DDBJ whole genome shotgun (WGS) entry which is preliminary data.</text>
</comment>
<dbReference type="EMBL" id="JBHTBH010000011">
    <property type="protein sequence ID" value="MFC7330349.1"/>
    <property type="molecule type" value="Genomic_DNA"/>
</dbReference>
<reference evidence="3" key="1">
    <citation type="journal article" date="2019" name="Int. J. Syst. Evol. Microbiol.">
        <title>The Global Catalogue of Microorganisms (GCM) 10K type strain sequencing project: providing services to taxonomists for standard genome sequencing and annotation.</title>
        <authorList>
            <consortium name="The Broad Institute Genomics Platform"/>
            <consortium name="The Broad Institute Genome Sequencing Center for Infectious Disease"/>
            <person name="Wu L."/>
            <person name="Ma J."/>
        </authorList>
    </citation>
    <scope>NUCLEOTIDE SEQUENCE [LARGE SCALE GENOMIC DNA]</scope>
    <source>
        <strain evidence="3">CGMCC 4.7382</strain>
    </source>
</reference>
<keyword evidence="1" id="KW-0732">Signal</keyword>
<name>A0ABW2KMZ8_9ACTN</name>
<dbReference type="RefSeq" id="WP_379872990.1">
    <property type="nucleotide sequence ID" value="NZ_JBHTBH010000011.1"/>
</dbReference>
<accession>A0ABW2KMZ8</accession>
<proteinExistence type="predicted"/>
<dbReference type="Proteomes" id="UP001596540">
    <property type="component" value="Unassembled WGS sequence"/>
</dbReference>
<evidence type="ECO:0000313" key="3">
    <source>
        <dbReference type="Proteomes" id="UP001596540"/>
    </source>
</evidence>
<feature type="signal peptide" evidence="1">
    <location>
        <begin position="1"/>
        <end position="26"/>
    </location>
</feature>